<sequence>MVDNLIENQGGLHNRITESIYLSPFTLGETEEYLSRKKFPKDRYQTLQFYMLTGGVPYYLSLLESRESVAQNIDRLCFDPKGKLRMEFDELYNALFTNAQSYIAVVKLLSEHKSGLTRKEIAEKLKMSGGSMSGILKNLERSDFIAKRSQFGNKKRGGIYRLVDFYSLFYYRFIESDAALDKNWWSHNMSSQSIISWMGLTFELICLEHHQQIKNALGIGGMATSVSTWRHNADKESGKQGGQVDMVIERADRIIHLFEIKFSTKKYTITKDYEKKVRERLWLFQEVTKTTKAVVQTFITTYGLSNPTSWSIVHGELTMDDLFND</sequence>
<gene>
    <name evidence="1" type="ORF">E5331_14735</name>
</gene>
<dbReference type="Proteomes" id="UP000306319">
    <property type="component" value="Unassembled WGS sequence"/>
</dbReference>
<accession>A0AC61RD87</accession>
<proteinExistence type="predicted"/>
<evidence type="ECO:0000313" key="1">
    <source>
        <dbReference type="EMBL" id="TGY77437.1"/>
    </source>
</evidence>
<protein>
    <submittedName>
        <fullName evidence="1">ArsR family transcriptional regulator</fullName>
    </submittedName>
</protein>
<keyword evidence="2" id="KW-1185">Reference proteome</keyword>
<organism evidence="1 2">
    <name type="scientific">Lepagella muris</name>
    <dbReference type="NCBI Taxonomy" id="3032870"/>
    <lineage>
        <taxon>Bacteria</taxon>
        <taxon>Pseudomonadati</taxon>
        <taxon>Bacteroidota</taxon>
        <taxon>Bacteroidia</taxon>
        <taxon>Bacteroidales</taxon>
        <taxon>Muribaculaceae</taxon>
        <taxon>Lepagella</taxon>
    </lineage>
</organism>
<name>A0AC61RD87_9BACT</name>
<reference evidence="1" key="1">
    <citation type="submission" date="2019-04" db="EMBL/GenBank/DDBJ databases">
        <title>Microbes associate with the intestines of laboratory mice.</title>
        <authorList>
            <person name="Navarre W."/>
            <person name="Wong E."/>
            <person name="Huang K."/>
            <person name="Tropini C."/>
            <person name="Ng K."/>
            <person name="Yu B."/>
        </authorList>
    </citation>
    <scope>NUCLEOTIDE SEQUENCE</scope>
    <source>
        <strain evidence="1">NM04_E33</strain>
    </source>
</reference>
<evidence type="ECO:0000313" key="2">
    <source>
        <dbReference type="Proteomes" id="UP000306319"/>
    </source>
</evidence>
<dbReference type="EMBL" id="SRYB01000025">
    <property type="protein sequence ID" value="TGY77437.1"/>
    <property type="molecule type" value="Genomic_DNA"/>
</dbReference>
<comment type="caution">
    <text evidence="1">The sequence shown here is derived from an EMBL/GenBank/DDBJ whole genome shotgun (WGS) entry which is preliminary data.</text>
</comment>